<comment type="caution">
    <text evidence="4">The sequence shown here is derived from an EMBL/GenBank/DDBJ whole genome shotgun (WGS) entry which is preliminary data.</text>
</comment>
<feature type="domain" description="N-acetyltransferase" evidence="3">
    <location>
        <begin position="1"/>
        <end position="156"/>
    </location>
</feature>
<keyword evidence="5" id="KW-1185">Reference proteome</keyword>
<keyword evidence="1" id="KW-0808">Transferase</keyword>
<dbReference type="AlphaFoldDB" id="A0A0A0JNV3"/>
<dbReference type="STRING" id="1385521.N803_11790"/>
<evidence type="ECO:0000256" key="1">
    <source>
        <dbReference type="ARBA" id="ARBA00022679"/>
    </source>
</evidence>
<keyword evidence="2" id="KW-0012">Acyltransferase</keyword>
<name>A0A0A0JNV3_9MICO</name>
<evidence type="ECO:0000256" key="2">
    <source>
        <dbReference type="ARBA" id="ARBA00023315"/>
    </source>
</evidence>
<dbReference type="GO" id="GO:0016747">
    <property type="term" value="F:acyltransferase activity, transferring groups other than amino-acyl groups"/>
    <property type="evidence" value="ECO:0007669"/>
    <property type="project" value="InterPro"/>
</dbReference>
<dbReference type="InterPro" id="IPR016181">
    <property type="entry name" value="Acyl_CoA_acyltransferase"/>
</dbReference>
<dbReference type="PANTHER" id="PTHR43877">
    <property type="entry name" value="AMINOALKYLPHOSPHONATE N-ACETYLTRANSFERASE-RELATED-RELATED"/>
    <property type="match status" value="1"/>
</dbReference>
<protein>
    <recommendedName>
        <fullName evidence="3">N-acetyltransferase domain-containing protein</fullName>
    </recommendedName>
</protein>
<dbReference type="eggNOG" id="COG0456">
    <property type="taxonomic scope" value="Bacteria"/>
</dbReference>
<gene>
    <name evidence="4" type="ORF">N803_11790</name>
</gene>
<dbReference type="PANTHER" id="PTHR43877:SF2">
    <property type="entry name" value="AMINOALKYLPHOSPHONATE N-ACETYLTRANSFERASE-RELATED"/>
    <property type="match status" value="1"/>
</dbReference>
<dbReference type="Proteomes" id="UP000030011">
    <property type="component" value="Unassembled WGS sequence"/>
</dbReference>
<dbReference type="SUPFAM" id="SSF55729">
    <property type="entry name" value="Acyl-CoA N-acyltransferases (Nat)"/>
    <property type="match status" value="1"/>
</dbReference>
<sequence length="163" mass="17959">MRPASEGDVDDIARIWRAGWHEVHLEHVPQALVDARPDSSWRPRVVRSLGDTLVTVGADGRATGFVMTHEDEVEHLYVGDEARGSGAAAALLSAAEGRIAASGHDRAWLAVVDGNPRARRFYERSGWHDEGGFTHYAPGVQPEDEPIALPCRRYVRDLSRTRG</sequence>
<dbReference type="PROSITE" id="PS51186">
    <property type="entry name" value="GNAT"/>
    <property type="match status" value="1"/>
</dbReference>
<dbReference type="InterPro" id="IPR050832">
    <property type="entry name" value="Bact_Acetyltransf"/>
</dbReference>
<dbReference type="Pfam" id="PF00583">
    <property type="entry name" value="Acetyltransf_1"/>
    <property type="match status" value="1"/>
</dbReference>
<organism evidence="4 5">
    <name type="scientific">Knoellia subterranea KCTC 19937</name>
    <dbReference type="NCBI Taxonomy" id="1385521"/>
    <lineage>
        <taxon>Bacteria</taxon>
        <taxon>Bacillati</taxon>
        <taxon>Actinomycetota</taxon>
        <taxon>Actinomycetes</taxon>
        <taxon>Micrococcales</taxon>
        <taxon>Intrasporangiaceae</taxon>
        <taxon>Knoellia</taxon>
    </lineage>
</organism>
<proteinExistence type="predicted"/>
<accession>A0A0A0JNV3</accession>
<dbReference type="EMBL" id="AVPK01000004">
    <property type="protein sequence ID" value="KGN37732.1"/>
    <property type="molecule type" value="Genomic_DNA"/>
</dbReference>
<evidence type="ECO:0000259" key="3">
    <source>
        <dbReference type="PROSITE" id="PS51186"/>
    </source>
</evidence>
<evidence type="ECO:0000313" key="5">
    <source>
        <dbReference type="Proteomes" id="UP000030011"/>
    </source>
</evidence>
<evidence type="ECO:0000313" key="4">
    <source>
        <dbReference type="EMBL" id="KGN37732.1"/>
    </source>
</evidence>
<reference evidence="4 5" key="1">
    <citation type="submission" date="2013-08" db="EMBL/GenBank/DDBJ databases">
        <title>The genome sequence of Knoellia subterranea.</title>
        <authorList>
            <person name="Zhu W."/>
            <person name="Wang G."/>
        </authorList>
    </citation>
    <scope>NUCLEOTIDE SEQUENCE [LARGE SCALE GENOMIC DNA]</scope>
    <source>
        <strain evidence="4 5">KCTC 19937</strain>
    </source>
</reference>
<dbReference type="InterPro" id="IPR000182">
    <property type="entry name" value="GNAT_dom"/>
</dbReference>
<dbReference type="Gene3D" id="3.40.630.30">
    <property type="match status" value="1"/>
</dbReference>